<comment type="caution">
    <text evidence="1">The sequence shown here is derived from an EMBL/GenBank/DDBJ whole genome shotgun (WGS) entry which is preliminary data.</text>
</comment>
<name>I2NWZ0_NEISI</name>
<evidence type="ECO:0000313" key="1">
    <source>
        <dbReference type="EMBL" id="EIG30351.1"/>
    </source>
</evidence>
<dbReference type="AlphaFoldDB" id="I2NWZ0"/>
<proteinExistence type="predicted"/>
<accession>I2NWZ0</accession>
<dbReference type="EMBL" id="AJMT01000008">
    <property type="protein sequence ID" value="EIG30351.1"/>
    <property type="molecule type" value="Genomic_DNA"/>
</dbReference>
<dbReference type="Proteomes" id="UP000004473">
    <property type="component" value="Unassembled WGS sequence"/>
</dbReference>
<evidence type="ECO:0000313" key="2">
    <source>
        <dbReference type="Proteomes" id="UP000004473"/>
    </source>
</evidence>
<protein>
    <submittedName>
        <fullName evidence="1">Uncharacterized protein</fullName>
    </submittedName>
</protein>
<organism evidence="1 2">
    <name type="scientific">Neisseria sicca VK64</name>
    <dbReference type="NCBI Taxonomy" id="1095748"/>
    <lineage>
        <taxon>Bacteria</taxon>
        <taxon>Pseudomonadati</taxon>
        <taxon>Pseudomonadota</taxon>
        <taxon>Betaproteobacteria</taxon>
        <taxon>Neisseriales</taxon>
        <taxon>Neisseriaceae</taxon>
        <taxon>Neisseria</taxon>
    </lineage>
</organism>
<dbReference type="PATRIC" id="fig|1095748.3.peg.163"/>
<sequence length="40" mass="4565">MKPYSVLTWQGSAVKIQKELYPLDMLFQTDLNVIAPLSIL</sequence>
<reference evidence="1 2" key="1">
    <citation type="submission" date="2012-04" db="EMBL/GenBank/DDBJ databases">
        <authorList>
            <person name="Harkins D.M."/>
            <person name="Madupu R."/>
            <person name="Durkin A.S."/>
            <person name="Torralba M."/>
            <person name="Methe B."/>
            <person name="Sutton G.G."/>
            <person name="Nelson K.E."/>
        </authorList>
    </citation>
    <scope>NUCLEOTIDE SEQUENCE [LARGE SCALE GENOMIC DNA]</scope>
    <source>
        <strain evidence="1 2">VK64</strain>
    </source>
</reference>
<gene>
    <name evidence="1" type="ORF">HMPREF1051_2845</name>
</gene>